<feature type="region of interest" description="Disordered" evidence="1">
    <location>
        <begin position="60"/>
        <end position="96"/>
    </location>
</feature>
<comment type="caution">
    <text evidence="3">The sequence shown here is derived from an EMBL/GenBank/DDBJ whole genome shotgun (WGS) entry which is preliminary data.</text>
</comment>
<sequence>MDVRVRSIEANGSTVEDAVQAGLAQLQVGRDQVEIKVVEEGSRGVLGIGARDAVVRLTFREEEPTPLPPTAAEHGELEAEAEPLPTAEEELDPQAEQEATLNLARDVLVELLENMQIEADVQGRIAEPRFPGDS</sequence>
<dbReference type="Gene3D" id="3.30.30.80">
    <property type="entry name" value="probable RNA-binding protein from clostridium symbiosum atcc 14940"/>
    <property type="match status" value="1"/>
</dbReference>
<evidence type="ECO:0000313" key="3">
    <source>
        <dbReference type="EMBL" id="GAF74880.1"/>
    </source>
</evidence>
<dbReference type="InterPro" id="IPR039247">
    <property type="entry name" value="KhpB"/>
</dbReference>
<feature type="domain" description="RNA-binding protein KhpB N-terminal" evidence="2">
    <location>
        <begin position="9"/>
        <end position="60"/>
    </location>
</feature>
<evidence type="ECO:0000259" key="2">
    <source>
        <dbReference type="SMART" id="SM01245"/>
    </source>
</evidence>
<dbReference type="PANTHER" id="PTHR35800:SF1">
    <property type="entry name" value="RNA-BINDING PROTEIN KHPB"/>
    <property type="match status" value="1"/>
</dbReference>
<accession>X0TFM8</accession>
<evidence type="ECO:0000256" key="1">
    <source>
        <dbReference type="SAM" id="MobiDB-lite"/>
    </source>
</evidence>
<dbReference type="SMART" id="SM01245">
    <property type="entry name" value="Jag_N"/>
    <property type="match status" value="1"/>
</dbReference>
<feature type="non-terminal residue" evidence="3">
    <location>
        <position position="134"/>
    </location>
</feature>
<dbReference type="PANTHER" id="PTHR35800">
    <property type="entry name" value="PROTEIN JAG"/>
    <property type="match status" value="1"/>
</dbReference>
<gene>
    <name evidence="3" type="ORF">S01H1_10857</name>
</gene>
<dbReference type="Pfam" id="PF14804">
    <property type="entry name" value="Jag_N"/>
    <property type="match status" value="1"/>
</dbReference>
<dbReference type="InterPro" id="IPR038247">
    <property type="entry name" value="Jag_N_dom_sf"/>
</dbReference>
<dbReference type="EMBL" id="BARS01005536">
    <property type="protein sequence ID" value="GAF74880.1"/>
    <property type="molecule type" value="Genomic_DNA"/>
</dbReference>
<dbReference type="AlphaFoldDB" id="X0TFM8"/>
<organism evidence="3">
    <name type="scientific">marine sediment metagenome</name>
    <dbReference type="NCBI Taxonomy" id="412755"/>
    <lineage>
        <taxon>unclassified sequences</taxon>
        <taxon>metagenomes</taxon>
        <taxon>ecological metagenomes</taxon>
    </lineage>
</organism>
<dbReference type="GO" id="GO:0003723">
    <property type="term" value="F:RNA binding"/>
    <property type="evidence" value="ECO:0007669"/>
    <property type="project" value="InterPro"/>
</dbReference>
<protein>
    <recommendedName>
        <fullName evidence="2">RNA-binding protein KhpB N-terminal domain-containing protein</fullName>
    </recommendedName>
</protein>
<name>X0TFM8_9ZZZZ</name>
<proteinExistence type="predicted"/>
<dbReference type="InterPro" id="IPR032782">
    <property type="entry name" value="KhpB_N"/>
</dbReference>
<reference evidence="3" key="1">
    <citation type="journal article" date="2014" name="Front. Microbiol.">
        <title>High frequency of phylogenetically diverse reductive dehalogenase-homologous genes in deep subseafloor sedimentary metagenomes.</title>
        <authorList>
            <person name="Kawai M."/>
            <person name="Futagami T."/>
            <person name="Toyoda A."/>
            <person name="Takaki Y."/>
            <person name="Nishi S."/>
            <person name="Hori S."/>
            <person name="Arai W."/>
            <person name="Tsubouchi T."/>
            <person name="Morono Y."/>
            <person name="Uchiyama I."/>
            <person name="Ito T."/>
            <person name="Fujiyama A."/>
            <person name="Inagaki F."/>
            <person name="Takami H."/>
        </authorList>
    </citation>
    <scope>NUCLEOTIDE SEQUENCE</scope>
    <source>
        <strain evidence="3">Expedition CK06-06</strain>
    </source>
</reference>